<reference evidence="3 4" key="1">
    <citation type="submission" date="2020-12" db="EMBL/GenBank/DDBJ databases">
        <title>Metabolic potential, ecology and presence of endohyphal bacteria is reflected in genomic diversity of Mucoromycotina.</title>
        <authorList>
            <person name="Muszewska A."/>
            <person name="Okrasinska A."/>
            <person name="Steczkiewicz K."/>
            <person name="Drgas O."/>
            <person name="Orlowska M."/>
            <person name="Perlinska-Lenart U."/>
            <person name="Aleksandrzak-Piekarczyk T."/>
            <person name="Szatraj K."/>
            <person name="Zielenkiewicz U."/>
            <person name="Pilsyk S."/>
            <person name="Malc E."/>
            <person name="Mieczkowski P."/>
            <person name="Kruszewska J.S."/>
            <person name="Biernat P."/>
            <person name="Pawlowska J."/>
        </authorList>
    </citation>
    <scope>NUCLEOTIDE SEQUENCE [LARGE SCALE GENOMIC DNA]</scope>
    <source>
        <strain evidence="3 4">CBS 142.35</strain>
    </source>
</reference>
<gene>
    <name evidence="3" type="ORF">INT45_006482</name>
</gene>
<name>A0A8H7RZU6_9FUNG</name>
<dbReference type="PANTHER" id="PTHR46128:SF211">
    <property type="entry name" value="PENTACOTRIPEPTIDE-REPEAT REGION OF PRORP DOMAIN-CONTAINING PROTEIN"/>
    <property type="match status" value="1"/>
</dbReference>
<evidence type="ECO:0000256" key="2">
    <source>
        <dbReference type="PROSITE-ProRule" id="PRU00708"/>
    </source>
</evidence>
<dbReference type="Gene3D" id="1.25.40.10">
    <property type="entry name" value="Tetratricopeptide repeat domain"/>
    <property type="match status" value="4"/>
</dbReference>
<comment type="caution">
    <text evidence="3">The sequence shown here is derived from an EMBL/GenBank/DDBJ whole genome shotgun (WGS) entry which is preliminary data.</text>
</comment>
<feature type="repeat" description="PPR" evidence="2">
    <location>
        <begin position="795"/>
        <end position="829"/>
    </location>
</feature>
<feature type="repeat" description="PPR" evidence="2">
    <location>
        <begin position="271"/>
        <end position="305"/>
    </location>
</feature>
<dbReference type="PROSITE" id="PS51375">
    <property type="entry name" value="PPR"/>
    <property type="match status" value="3"/>
</dbReference>
<evidence type="ECO:0000256" key="1">
    <source>
        <dbReference type="ARBA" id="ARBA00007626"/>
    </source>
</evidence>
<evidence type="ECO:0000313" key="4">
    <source>
        <dbReference type="Proteomes" id="UP000646827"/>
    </source>
</evidence>
<feature type="repeat" description="PPR" evidence="2">
    <location>
        <begin position="723"/>
        <end position="758"/>
    </location>
</feature>
<evidence type="ECO:0008006" key="5">
    <source>
        <dbReference type="Google" id="ProtNLM"/>
    </source>
</evidence>
<keyword evidence="4" id="KW-1185">Reference proteome</keyword>
<dbReference type="Pfam" id="PF13812">
    <property type="entry name" value="PPR_3"/>
    <property type="match status" value="1"/>
</dbReference>
<dbReference type="AlphaFoldDB" id="A0A8H7RZU6"/>
<dbReference type="NCBIfam" id="TIGR00756">
    <property type="entry name" value="PPR"/>
    <property type="match status" value="1"/>
</dbReference>
<dbReference type="OrthoDB" id="185373at2759"/>
<sequence>MSLQSLLHREGWRQQTMTTFAFLASAQTLCRNCLSRRLAITTRHIVVPVRTIRTMSTKNHINHSTSNTISKRPFISRAQIYPIQAPVDESSTTTTSSDVDVPELIQQLRTHLYDPPISLHNNQNQLKSKYNRTSRLPERVNNTIIRRIRRIHVMRLYREIRQNNYLLGTLTQQDIETMILLFLSPSSNTTTSIPGSPFFPGNMNKGDSRQLNKIATEILYDLSKHHPTLFNRRHAEMLVCLYASLGETTQAEKTMQGLIYSINNNDQRAPSVDAFDALVYSLVVKGDMEGVMAWIKNMEKNGVTPTPRTIRSMVDGYLRRGDQDKALEVLKTHGVGVFNSIHNAIEQGKDDLKILEIGLKQLGHEAIDDWLLKDARRFYNYCQERGMGTTSLVRHLVDKSLYTFQSSHVYDLLADTKANKDEKGTEFIGRKLLNHYLARGNITNAFRLWSKLSGAGIAPDSWISLYMALAQANRHEQLMRLYRFMKKRYPELISVDLYNAGLRTFVRSRSYANALTLYNDMIKINEIPPESMPNDLFYSLYGLCARTGDTKLFRNVLDLAAEAGMEMDNKALTSLMACYIQANDFVAAKQVFGAIAESHGPDVVDFNLLIRATAKESQDQDTVDFNKILKILQHMGKVQAEPNASTYRTLLDIYREGQIERQLFERLSMDPSTQKFDQVFLNNIALTRIVEREGPQVAFYKFMKNERSILFPGTPDGVSIYADSMTYKILLDALTQQPRYMSLANKLYKSMRAKGWFPYREVYEQMILGWARKGRIQRARQLIQDMKEDLDIEPTVQIYTMLIDGLLVQNKFDGAIQVIEEMKSLGLYGDQVLLERIERFEQDNYNEILSSTVDNNNNNNITPPI</sequence>
<dbReference type="Pfam" id="PF01535">
    <property type="entry name" value="PPR"/>
    <property type="match status" value="2"/>
</dbReference>
<dbReference type="InterPro" id="IPR011990">
    <property type="entry name" value="TPR-like_helical_dom_sf"/>
</dbReference>
<dbReference type="InterPro" id="IPR050872">
    <property type="entry name" value="PPR_P_subfamily"/>
</dbReference>
<comment type="similarity">
    <text evidence="1">Belongs to the PPR family. P subfamily.</text>
</comment>
<protein>
    <recommendedName>
        <fullName evidence="5">Pentacotripeptide-repeat region of PRORP domain-containing protein</fullName>
    </recommendedName>
</protein>
<organism evidence="3 4">
    <name type="scientific">Circinella minor</name>
    <dbReference type="NCBI Taxonomy" id="1195481"/>
    <lineage>
        <taxon>Eukaryota</taxon>
        <taxon>Fungi</taxon>
        <taxon>Fungi incertae sedis</taxon>
        <taxon>Mucoromycota</taxon>
        <taxon>Mucoromycotina</taxon>
        <taxon>Mucoromycetes</taxon>
        <taxon>Mucorales</taxon>
        <taxon>Lichtheimiaceae</taxon>
        <taxon>Circinella</taxon>
    </lineage>
</organism>
<dbReference type="InterPro" id="IPR002885">
    <property type="entry name" value="PPR_rpt"/>
</dbReference>
<proteinExistence type="inferred from homology"/>
<dbReference type="EMBL" id="JAEPRB010000123">
    <property type="protein sequence ID" value="KAG2220949.1"/>
    <property type="molecule type" value="Genomic_DNA"/>
</dbReference>
<evidence type="ECO:0000313" key="3">
    <source>
        <dbReference type="EMBL" id="KAG2220949.1"/>
    </source>
</evidence>
<accession>A0A8H7RZU6</accession>
<dbReference type="PANTHER" id="PTHR46128">
    <property type="entry name" value="MITOCHONDRIAL GROUP I INTRON SPLICING FACTOR CCM1"/>
    <property type="match status" value="1"/>
</dbReference>
<dbReference type="Proteomes" id="UP000646827">
    <property type="component" value="Unassembled WGS sequence"/>
</dbReference>